<accession>A0ACC3BK64</accession>
<name>A0ACC3BK64_PYRYE</name>
<gene>
    <name evidence="1" type="ORF">I4F81_000602</name>
</gene>
<evidence type="ECO:0000313" key="1">
    <source>
        <dbReference type="EMBL" id="KAK1857988.1"/>
    </source>
</evidence>
<dbReference type="EMBL" id="CM020618">
    <property type="protein sequence ID" value="KAK1857988.1"/>
    <property type="molecule type" value="Genomic_DNA"/>
</dbReference>
<reference evidence="1" key="1">
    <citation type="submission" date="2019-11" db="EMBL/GenBank/DDBJ databases">
        <title>Nori genome reveals adaptations in red seaweeds to the harsh intertidal environment.</title>
        <authorList>
            <person name="Wang D."/>
            <person name="Mao Y."/>
        </authorList>
    </citation>
    <scope>NUCLEOTIDE SEQUENCE</scope>
    <source>
        <tissue evidence="1">Gametophyte</tissue>
    </source>
</reference>
<evidence type="ECO:0000313" key="2">
    <source>
        <dbReference type="Proteomes" id="UP000798662"/>
    </source>
</evidence>
<sequence length="879" mass="86474">MPRRVSPANDTNPGIDANAVEDDAMCESPPATPPAPVRTHAAAGNAGAANGNGALSAPLAIPAPASSDEEEEDEEALLASPPSHPLPSRVSTRTPRGPAPRLGEEDAAAGIVGSARAFAVARRGRLRLIDLAAEKKRTDAARAAVAATREELATIVAAEAEAKAAQAARRRTPGGADGAFGFAAAGRGGPINPLLGGGGDNQSRDGADSDDAALAATVHAFGADGLLIGGDSGGAGGTGGGAAAGISWEDSQDGVPLDAAGIADPVLVAARRLARDGCVSGGPGGVTIDAAADRSPRQVFVAPLAIPAVAPTPPPELDHPMADFFRAAASTAASREAAGADGGVGEDDPFSGPTAVMFSSCVGLRPPPALATWLLHRVVWPPRDGAGADASAAVLADLVSDGSGVGGGIGWPVIAAVLESYGAVLEVAPPRQTPTASAAAGAKPVAHPSTLDGAAERGIPAPTGGGAGAAVALRRLLGLAARSLRAAAASREAGGWVVTDSTRGGLGSRTGVTDSLAVAAPLGSQASGATRTSDMASVFGADSSGELGQALSQEGGASAARPPLSPSAPGAATDAVTKVATAAKVGGDAVAMDVDTPSPAVAVATRRRVAAVVWQPAPWRTEAEVATAITTAARLLLCSTGAALLGPSLGTLIVAGLDWYTAGDWPAARAQLAAATAADLTGPDPGCQTAAPLHAVARALPAVSHRSIAWTAAVAYEVLLSLGRRPSGTAGSEGASESPQASPLLSRTPYYTLSDVTAAVIAGTDAAAHARPPWSPLLARLAVVRFAGHALADPAVLAAPRSTLPAFDAALVRLQRCGDGRGGGAAPSLLTGPDLVQVRLGVAAIRGMIEAFAPPKGREWGERGESVGEGAPAALLGML</sequence>
<keyword evidence="2" id="KW-1185">Reference proteome</keyword>
<proteinExistence type="predicted"/>
<dbReference type="Proteomes" id="UP000798662">
    <property type="component" value="Chromosome 1"/>
</dbReference>
<comment type="caution">
    <text evidence="1">The sequence shown here is derived from an EMBL/GenBank/DDBJ whole genome shotgun (WGS) entry which is preliminary data.</text>
</comment>
<protein>
    <submittedName>
        <fullName evidence="1">Uncharacterized protein</fullName>
    </submittedName>
</protein>
<organism evidence="1 2">
    <name type="scientific">Pyropia yezoensis</name>
    <name type="common">Susabi-nori</name>
    <name type="synonym">Porphyra yezoensis</name>
    <dbReference type="NCBI Taxonomy" id="2788"/>
    <lineage>
        <taxon>Eukaryota</taxon>
        <taxon>Rhodophyta</taxon>
        <taxon>Bangiophyceae</taxon>
        <taxon>Bangiales</taxon>
        <taxon>Bangiaceae</taxon>
        <taxon>Pyropia</taxon>
    </lineage>
</organism>